<feature type="domain" description="OmpR/PhoB-type" evidence="4">
    <location>
        <begin position="9"/>
        <end position="105"/>
    </location>
</feature>
<dbReference type="SMART" id="SM00862">
    <property type="entry name" value="Trans_reg_C"/>
    <property type="match status" value="1"/>
</dbReference>
<proteinExistence type="predicted"/>
<keyword evidence="3" id="KW-0472">Membrane</keyword>
<evidence type="ECO:0000313" key="6">
    <source>
        <dbReference type="Proteomes" id="UP001499959"/>
    </source>
</evidence>
<feature type="DNA-binding region" description="OmpR/PhoB-type" evidence="2">
    <location>
        <begin position="9"/>
        <end position="105"/>
    </location>
</feature>
<keyword evidence="1 2" id="KW-0238">DNA-binding</keyword>
<comment type="caution">
    <text evidence="5">The sequence shown here is derived from an EMBL/GenBank/DDBJ whole genome shotgun (WGS) entry which is preliminary data.</text>
</comment>
<dbReference type="PROSITE" id="PS51755">
    <property type="entry name" value="OMPR_PHOB"/>
    <property type="match status" value="1"/>
</dbReference>
<dbReference type="InterPro" id="IPR036388">
    <property type="entry name" value="WH-like_DNA-bd_sf"/>
</dbReference>
<evidence type="ECO:0000256" key="2">
    <source>
        <dbReference type="PROSITE-ProRule" id="PRU01091"/>
    </source>
</evidence>
<dbReference type="SUPFAM" id="SSF48452">
    <property type="entry name" value="TPR-like"/>
    <property type="match status" value="1"/>
</dbReference>
<reference evidence="6" key="1">
    <citation type="journal article" date="2019" name="Int. J. Syst. Evol. Microbiol.">
        <title>The Global Catalogue of Microorganisms (GCM) 10K type strain sequencing project: providing services to taxonomists for standard genome sequencing and annotation.</title>
        <authorList>
            <consortium name="The Broad Institute Genomics Platform"/>
            <consortium name="The Broad Institute Genome Sequencing Center for Infectious Disease"/>
            <person name="Wu L."/>
            <person name="Ma J."/>
        </authorList>
    </citation>
    <scope>NUCLEOTIDE SEQUENCE [LARGE SCALE GENOMIC DNA]</scope>
    <source>
        <strain evidence="6">JCM 18204</strain>
    </source>
</reference>
<accession>A0ABP9BQG8</accession>
<keyword evidence="3" id="KW-1133">Transmembrane helix</keyword>
<evidence type="ECO:0000313" key="5">
    <source>
        <dbReference type="EMBL" id="GAA4797511.1"/>
    </source>
</evidence>
<dbReference type="InterPro" id="IPR001867">
    <property type="entry name" value="OmpR/PhoB-type_DNA-bd"/>
</dbReference>
<protein>
    <recommendedName>
        <fullName evidence="4">OmpR/PhoB-type domain-containing protein</fullName>
    </recommendedName>
</protein>
<dbReference type="Proteomes" id="UP001499959">
    <property type="component" value="Unassembled WGS sequence"/>
</dbReference>
<feature type="transmembrane region" description="Helical" evidence="3">
    <location>
        <begin position="163"/>
        <end position="184"/>
    </location>
</feature>
<evidence type="ECO:0000256" key="1">
    <source>
        <dbReference type="ARBA" id="ARBA00023125"/>
    </source>
</evidence>
<dbReference type="Pfam" id="PF00486">
    <property type="entry name" value="Trans_reg_C"/>
    <property type="match status" value="1"/>
</dbReference>
<gene>
    <name evidence="5" type="ORF">GCM10023307_24290</name>
</gene>
<dbReference type="Pfam" id="PF14559">
    <property type="entry name" value="TPR_19"/>
    <property type="match status" value="1"/>
</dbReference>
<dbReference type="InterPro" id="IPR011990">
    <property type="entry name" value="TPR-like_helical_dom_sf"/>
</dbReference>
<name>A0ABP9BQG8_9GAMM</name>
<dbReference type="Gene3D" id="1.10.10.10">
    <property type="entry name" value="Winged helix-like DNA-binding domain superfamily/Winged helix DNA-binding domain"/>
    <property type="match status" value="1"/>
</dbReference>
<dbReference type="EMBL" id="BAABJE010000012">
    <property type="protein sequence ID" value="GAA4797511.1"/>
    <property type="molecule type" value="Genomic_DNA"/>
</dbReference>
<keyword evidence="6" id="KW-1185">Reference proteome</keyword>
<dbReference type="SUPFAM" id="SSF46894">
    <property type="entry name" value="C-terminal effector domain of the bipartite response regulators"/>
    <property type="match status" value="1"/>
</dbReference>
<sequence>MEPGDGSVFTGFTLGLLTIDLDRGTVSGEHGSSGLTPRAEALLLLLSRRANALVSREDILETVWAGRVVEDAAITHCVWQIRRALGPTGKDILQTRSKRGYLLVVPEDARVTAAAPPVESSAAATDVAPTSDAAPLSARAAAATASVPSQVIASAVRRRRWRFPLVIALAALIVAAAIPLWRWWQPAGAIVFDPQVEMSAAVLVPPSLGWLRDTLLRKTIEQAHLRDIDVVVFQRAQVDNPFRGPHLQVRVKRGDRQTLDAELILQQGRVRIRERYRGPPEGLLDALQTLLTRHLPAIAHAPGAATDAYVAGRLAEARFDRATALLEFQRALTLDARMGDARIALAGLLFEHGRAEDAREAAQSLVPAKETDPVRRCRIERLLARIAPDRLGAAPCPRAGMVARVERLQLQDALREIERLSAQPAGAGEWLEQEDALILALLRLQELPRAQYEIERARDVAQRAGWLHAALRLQTNLGPLHMHRGERGAAAAAQTRIARDFATLGDQASAAESRVWVQRATPIVPGPGLVARREELRAIVEQARASGQLRAEIEALLLLARIDRDRSDAWRDHLGRARQRIRDARLDGGNSLHPYFVVGEVVGARRYTDALAEIQVLQRTPHPHPRAPAWALYLQVESHFWRDELDAAVEGIDAMERAGLDISASPNPCFYAWVLTEARRRDRANAYFERCNDGKRSPEQTDYGLIASARQRILDGESAGAWRLLRSRIDALLAIREPSRQEAEALALMARHAVGLPGADPRRLQAARQTVERIAAREGAGPGLRLGAELLRGALCGTGAGERCAARALPEWAPEDLLAVRLSRPRP</sequence>
<keyword evidence="3" id="KW-0812">Transmembrane</keyword>
<dbReference type="InterPro" id="IPR016032">
    <property type="entry name" value="Sig_transdc_resp-reg_C-effctor"/>
</dbReference>
<evidence type="ECO:0000256" key="3">
    <source>
        <dbReference type="SAM" id="Phobius"/>
    </source>
</evidence>
<organism evidence="5 6">
    <name type="scientific">Lysobacter hankyongensis</name>
    <dbReference type="NCBI Taxonomy" id="1176535"/>
    <lineage>
        <taxon>Bacteria</taxon>
        <taxon>Pseudomonadati</taxon>
        <taxon>Pseudomonadota</taxon>
        <taxon>Gammaproteobacteria</taxon>
        <taxon>Lysobacterales</taxon>
        <taxon>Lysobacteraceae</taxon>
        <taxon>Lysobacter</taxon>
    </lineage>
</organism>
<dbReference type="RefSeq" id="WP_345303603.1">
    <property type="nucleotide sequence ID" value="NZ_BAABJE010000012.1"/>
</dbReference>
<evidence type="ECO:0000259" key="4">
    <source>
        <dbReference type="PROSITE" id="PS51755"/>
    </source>
</evidence>